<accession>A0A5J6SI23</accession>
<evidence type="ECO:0000256" key="2">
    <source>
        <dbReference type="ARBA" id="ARBA00022679"/>
    </source>
</evidence>
<keyword evidence="3" id="KW-0680">Restriction system</keyword>
<protein>
    <submittedName>
        <fullName evidence="4">Uncharacterized protein</fullName>
    </submittedName>
</protein>
<keyword evidence="1" id="KW-0489">Methyltransferase</keyword>
<dbReference type="Pfam" id="PF00145">
    <property type="entry name" value="DNA_methylase"/>
    <property type="match status" value="1"/>
</dbReference>
<dbReference type="InterPro" id="IPR001525">
    <property type="entry name" value="C5_MeTfrase"/>
</dbReference>
<dbReference type="GO" id="GO:0009307">
    <property type="term" value="P:DNA restriction-modification system"/>
    <property type="evidence" value="ECO:0007669"/>
    <property type="project" value="UniProtKB-KW"/>
</dbReference>
<dbReference type="EMBL" id="CP031223">
    <property type="protein sequence ID" value="QFF97570.1"/>
    <property type="molecule type" value="Genomic_DNA"/>
</dbReference>
<evidence type="ECO:0000256" key="1">
    <source>
        <dbReference type="ARBA" id="ARBA00022603"/>
    </source>
</evidence>
<evidence type="ECO:0000256" key="3">
    <source>
        <dbReference type="ARBA" id="ARBA00022747"/>
    </source>
</evidence>
<dbReference type="GO" id="GO:0008168">
    <property type="term" value="F:methyltransferase activity"/>
    <property type="evidence" value="ECO:0007669"/>
    <property type="project" value="UniProtKB-KW"/>
</dbReference>
<gene>
    <name evidence="4" type="ORF">PB01_01370</name>
</gene>
<sequence>MFHLFLLIHIKFHYTTISSILITRNSYKVKFKLVNSRSFGVPQLRVQVFILGMREDIDFYYQFLTPTHGYGKNQQSFCHTTRFYS</sequence>
<evidence type="ECO:0000313" key="4">
    <source>
        <dbReference type="EMBL" id="QFF97570.1"/>
    </source>
</evidence>
<dbReference type="OrthoDB" id="9813719at2"/>
<dbReference type="InterPro" id="IPR029063">
    <property type="entry name" value="SAM-dependent_MTases_sf"/>
</dbReference>
<dbReference type="Gene3D" id="3.90.120.10">
    <property type="entry name" value="DNA Methylase, subunit A, domain 2"/>
    <property type="match status" value="1"/>
</dbReference>
<keyword evidence="2" id="KW-0808">Transferase</keyword>
<dbReference type="GO" id="GO:0032259">
    <property type="term" value="P:methylation"/>
    <property type="evidence" value="ECO:0007669"/>
    <property type="project" value="UniProtKB-KW"/>
</dbReference>
<evidence type="ECO:0000313" key="5">
    <source>
        <dbReference type="Proteomes" id="UP000325517"/>
    </source>
</evidence>
<dbReference type="SUPFAM" id="SSF53335">
    <property type="entry name" value="S-adenosyl-L-methionine-dependent methyltransferases"/>
    <property type="match status" value="1"/>
</dbReference>
<proteinExistence type="predicted"/>
<dbReference type="Proteomes" id="UP000325517">
    <property type="component" value="Chromosome"/>
</dbReference>
<dbReference type="AlphaFoldDB" id="A0A5J6SI23"/>
<dbReference type="Gene3D" id="3.40.50.150">
    <property type="entry name" value="Vaccinia Virus protein VP39"/>
    <property type="match status" value="1"/>
</dbReference>
<name>A0A5J6SI23_9BACI</name>
<keyword evidence="5" id="KW-1185">Reference proteome</keyword>
<reference evidence="4 5" key="1">
    <citation type="submission" date="2018-07" db="EMBL/GenBank/DDBJ databases">
        <title>Complete genome sequence of Psychrobacillus sp. PB01, isolated from iceberg, and comparative genome analysis of Psychrobacillus strains.</title>
        <authorList>
            <person name="Lee P.C."/>
        </authorList>
    </citation>
    <scope>NUCLEOTIDE SEQUENCE [LARGE SCALE GENOMIC DNA]</scope>
    <source>
        <strain evidence="4 5">PB01</strain>
    </source>
</reference>
<organism evidence="4 5">
    <name type="scientific">Psychrobacillus glaciei</name>
    <dbReference type="NCBI Taxonomy" id="2283160"/>
    <lineage>
        <taxon>Bacteria</taxon>
        <taxon>Bacillati</taxon>
        <taxon>Bacillota</taxon>
        <taxon>Bacilli</taxon>
        <taxon>Bacillales</taxon>
        <taxon>Bacillaceae</taxon>
        <taxon>Psychrobacillus</taxon>
    </lineage>
</organism>
<dbReference type="KEGG" id="psyo:PB01_01370"/>